<gene>
    <name evidence="1" type="ORF">CQZ99_09635</name>
</gene>
<evidence type="ECO:0000313" key="1">
    <source>
        <dbReference type="EMBL" id="PRC19600.1"/>
    </source>
</evidence>
<keyword evidence="2" id="KW-1185">Reference proteome</keyword>
<dbReference type="AlphaFoldDB" id="A0A2S9EUD9"/>
<dbReference type="EMBL" id="PCQL01000008">
    <property type="protein sequence ID" value="PRC19600.1"/>
    <property type="molecule type" value="Genomic_DNA"/>
</dbReference>
<organism evidence="1 2">
    <name type="scientific">Pseudomonas poae</name>
    <dbReference type="NCBI Taxonomy" id="200451"/>
    <lineage>
        <taxon>Bacteria</taxon>
        <taxon>Pseudomonadati</taxon>
        <taxon>Pseudomonadota</taxon>
        <taxon>Gammaproteobacteria</taxon>
        <taxon>Pseudomonadales</taxon>
        <taxon>Pseudomonadaceae</taxon>
        <taxon>Pseudomonas</taxon>
    </lineage>
</organism>
<accession>A0A2S9EUD9</accession>
<reference evidence="1 2" key="1">
    <citation type="submission" date="2017-09" db="EMBL/GenBank/DDBJ databases">
        <title>Genomic, metabolic, and phenotypic characteristics of bacterial isolates from the natural microbiome of the model nematode Caenorhabditis elegans.</title>
        <authorList>
            <person name="Zimmermann J."/>
            <person name="Obeng N."/>
            <person name="Yang W."/>
            <person name="Obeng O."/>
            <person name="Kissoyan K."/>
            <person name="Pees B."/>
            <person name="Dirksen P."/>
            <person name="Hoppner M."/>
            <person name="Franke A."/>
            <person name="Rosenstiel P."/>
            <person name="Leippe M."/>
            <person name="Dierking K."/>
            <person name="Kaleta C."/>
            <person name="Schulenburg H."/>
        </authorList>
    </citation>
    <scope>NUCLEOTIDE SEQUENCE [LARGE SCALE GENOMIC DNA]</scope>
    <source>
        <strain evidence="1 2">MYb117</strain>
    </source>
</reference>
<proteinExistence type="predicted"/>
<evidence type="ECO:0000313" key="2">
    <source>
        <dbReference type="Proteomes" id="UP000238045"/>
    </source>
</evidence>
<dbReference type="Proteomes" id="UP000238045">
    <property type="component" value="Unassembled WGS sequence"/>
</dbReference>
<comment type="caution">
    <text evidence="1">The sequence shown here is derived from an EMBL/GenBank/DDBJ whole genome shotgun (WGS) entry which is preliminary data.</text>
</comment>
<protein>
    <submittedName>
        <fullName evidence="1">Uncharacterized protein</fullName>
    </submittedName>
</protein>
<sequence length="79" mass="8944">MTAEILEAYGPISRTRQYVGMAGAPAPISPRAITEHLDRHPSAISRDEFDAAIFALDDDFRTHWEEQQEKDKPKPPKKP</sequence>
<name>A0A2S9EUD9_9PSED</name>